<accession>A0A1L7XHX4</accession>
<evidence type="ECO:0000313" key="3">
    <source>
        <dbReference type="Proteomes" id="UP000184330"/>
    </source>
</evidence>
<dbReference type="EMBL" id="FJOG01000027">
    <property type="protein sequence ID" value="CZR64649.1"/>
    <property type="molecule type" value="Genomic_DNA"/>
</dbReference>
<evidence type="ECO:0000256" key="1">
    <source>
        <dbReference type="SAM" id="MobiDB-lite"/>
    </source>
</evidence>
<sequence>MRIDTLSEAGLNDVHEMSAMVRDIHANATTSPPNTTIISWRMSKPTDLKPSKEASEIRQASIGPKNRSPPGKHGEAFEGVVSDVFRF</sequence>
<protein>
    <submittedName>
        <fullName evidence="2">Uncharacterized protein</fullName>
    </submittedName>
</protein>
<keyword evidence="3" id="KW-1185">Reference proteome</keyword>
<feature type="region of interest" description="Disordered" evidence="1">
    <location>
        <begin position="45"/>
        <end position="78"/>
    </location>
</feature>
<evidence type="ECO:0000313" key="2">
    <source>
        <dbReference type="EMBL" id="CZR64649.1"/>
    </source>
</evidence>
<name>A0A1L7XHX4_9HELO</name>
<proteinExistence type="predicted"/>
<reference evidence="2 3" key="1">
    <citation type="submission" date="2016-03" db="EMBL/GenBank/DDBJ databases">
        <authorList>
            <person name="Ploux O."/>
        </authorList>
    </citation>
    <scope>NUCLEOTIDE SEQUENCE [LARGE SCALE GENOMIC DNA]</scope>
    <source>
        <strain evidence="2 3">UAMH 11012</strain>
    </source>
</reference>
<organism evidence="2 3">
    <name type="scientific">Phialocephala subalpina</name>
    <dbReference type="NCBI Taxonomy" id="576137"/>
    <lineage>
        <taxon>Eukaryota</taxon>
        <taxon>Fungi</taxon>
        <taxon>Dikarya</taxon>
        <taxon>Ascomycota</taxon>
        <taxon>Pezizomycotina</taxon>
        <taxon>Leotiomycetes</taxon>
        <taxon>Helotiales</taxon>
        <taxon>Mollisiaceae</taxon>
        <taxon>Phialocephala</taxon>
        <taxon>Phialocephala fortinii species complex</taxon>
    </lineage>
</organism>
<dbReference type="AlphaFoldDB" id="A0A1L7XHX4"/>
<feature type="compositionally biased region" description="Basic and acidic residues" evidence="1">
    <location>
        <begin position="45"/>
        <end position="56"/>
    </location>
</feature>
<gene>
    <name evidence="2" type="ORF">PAC_14547</name>
</gene>
<dbReference type="Proteomes" id="UP000184330">
    <property type="component" value="Unassembled WGS sequence"/>
</dbReference>